<dbReference type="GO" id="GO:0071586">
    <property type="term" value="P:CAAX-box protein processing"/>
    <property type="evidence" value="ECO:0007669"/>
    <property type="project" value="InterPro"/>
</dbReference>
<evidence type="ECO:0000256" key="8">
    <source>
        <dbReference type="ARBA" id="ARBA00023136"/>
    </source>
</evidence>
<protein>
    <recommendedName>
        <fullName evidence="10">intramembrane prenyl-peptidase Rce1</fullName>
        <ecNumber evidence="10">3.4.26.1</ecNumber>
    </recommendedName>
</protein>
<evidence type="ECO:0000313" key="14">
    <source>
        <dbReference type="Proteomes" id="UP000481153"/>
    </source>
</evidence>
<dbReference type="GO" id="GO:0004222">
    <property type="term" value="F:metalloendopeptidase activity"/>
    <property type="evidence" value="ECO:0007669"/>
    <property type="project" value="InterPro"/>
</dbReference>
<proteinExistence type="inferred from homology"/>
<evidence type="ECO:0000256" key="5">
    <source>
        <dbReference type="ARBA" id="ARBA00022801"/>
    </source>
</evidence>
<dbReference type="InterPro" id="IPR039731">
    <property type="entry name" value="Rce1"/>
</dbReference>
<evidence type="ECO:0000259" key="12">
    <source>
        <dbReference type="Pfam" id="PF02517"/>
    </source>
</evidence>
<feature type="transmembrane region" description="Helical" evidence="11">
    <location>
        <begin position="76"/>
        <end position="95"/>
    </location>
</feature>
<accession>A0A6G0X3H6</accession>
<keyword evidence="6" id="KW-0256">Endoplasmic reticulum</keyword>
<evidence type="ECO:0000256" key="4">
    <source>
        <dbReference type="ARBA" id="ARBA00022692"/>
    </source>
</evidence>
<dbReference type="AlphaFoldDB" id="A0A6G0X3H6"/>
<evidence type="ECO:0000256" key="1">
    <source>
        <dbReference type="ARBA" id="ARBA00004477"/>
    </source>
</evidence>
<comment type="subcellular location">
    <subcellularLocation>
        <location evidence="1">Endoplasmic reticulum membrane</location>
        <topology evidence="1">Multi-pass membrane protein</topology>
    </subcellularLocation>
</comment>
<evidence type="ECO:0000313" key="13">
    <source>
        <dbReference type="EMBL" id="KAF0734337.1"/>
    </source>
</evidence>
<keyword evidence="8 11" id="KW-0472">Membrane</keyword>
<gene>
    <name evidence="13" type="ORF">Ae201684_008939</name>
</gene>
<dbReference type="VEuPathDB" id="FungiDB:AeMF1_017589"/>
<comment type="caution">
    <text evidence="13">The sequence shown here is derived from an EMBL/GenBank/DDBJ whole genome shotgun (WGS) entry which is preliminary data.</text>
</comment>
<evidence type="ECO:0000256" key="7">
    <source>
        <dbReference type="ARBA" id="ARBA00022989"/>
    </source>
</evidence>
<evidence type="ECO:0000256" key="6">
    <source>
        <dbReference type="ARBA" id="ARBA00022824"/>
    </source>
</evidence>
<sequence>MAAVYVGILYCCPSEIRRLPRDHPRHILARFVLISIACALFPAYLYAFYRESDNGISMATKLGFKDDVVETLTTSLSVLVLTMLLFAGSIFSNALEIRCIKKHEKTTWRGAFQQTHLYRMLVIEKMPTMRTLIFGPLTEEFAFRSCMLPLLLDGGWSISTTIFASPLAFGVAHVHHFIDHIRSGRSFKTSLAIVVFQFLYTTVFGIYASFIFLRTGHFFAVFGVHAFCNLMGFPDVSFLSTEHPLHAHQVAILSMYIVGIFAFSALLFALTSVSPPSIFW</sequence>
<keyword evidence="4 11" id="KW-0812">Transmembrane</keyword>
<feature type="domain" description="CAAX prenyl protease 2/Lysostaphin resistance protein A-like" evidence="12">
    <location>
        <begin position="129"/>
        <end position="231"/>
    </location>
</feature>
<keyword evidence="7 11" id="KW-1133">Transmembrane helix</keyword>
<evidence type="ECO:0000256" key="2">
    <source>
        <dbReference type="ARBA" id="ARBA00006897"/>
    </source>
</evidence>
<dbReference type="PANTHER" id="PTHR13046">
    <property type="entry name" value="PROTEASE U48 CAAX PRENYL PROTEASE RCE1"/>
    <property type="match status" value="1"/>
</dbReference>
<feature type="transmembrane region" description="Helical" evidence="11">
    <location>
        <begin position="191"/>
        <end position="212"/>
    </location>
</feature>
<dbReference type="Pfam" id="PF02517">
    <property type="entry name" value="Rce1-like"/>
    <property type="match status" value="1"/>
</dbReference>
<feature type="transmembrane region" description="Helical" evidence="11">
    <location>
        <begin position="218"/>
        <end position="238"/>
    </location>
</feature>
<comment type="catalytic activity">
    <reaction evidence="9">
        <text>Hydrolyzes the peptide bond -P2-(S-farnesyl or geranylgeranyl)C-P1'-P2'-P3'-COOH where P1' and P2' are amino acids with aliphatic sidechains and P3' is any C-terminal residue.</text>
        <dbReference type="EC" id="3.4.26.1"/>
    </reaction>
</comment>
<comment type="similarity">
    <text evidence="2">Belongs to the peptidase U48 family.</text>
</comment>
<evidence type="ECO:0000256" key="11">
    <source>
        <dbReference type="SAM" id="Phobius"/>
    </source>
</evidence>
<evidence type="ECO:0000256" key="9">
    <source>
        <dbReference type="ARBA" id="ARBA00047280"/>
    </source>
</evidence>
<dbReference type="InterPro" id="IPR003675">
    <property type="entry name" value="Rce1/LyrA-like_dom"/>
</dbReference>
<reference evidence="13 14" key="1">
    <citation type="submission" date="2019-07" db="EMBL/GenBank/DDBJ databases">
        <title>Genomics analysis of Aphanomyces spp. identifies a new class of oomycete effector associated with host adaptation.</title>
        <authorList>
            <person name="Gaulin E."/>
        </authorList>
    </citation>
    <scope>NUCLEOTIDE SEQUENCE [LARGE SCALE GENOMIC DNA]</scope>
    <source>
        <strain evidence="13 14">ATCC 201684</strain>
    </source>
</reference>
<evidence type="ECO:0000256" key="3">
    <source>
        <dbReference type="ARBA" id="ARBA00022670"/>
    </source>
</evidence>
<dbReference type="GO" id="GO:0005789">
    <property type="term" value="C:endoplasmic reticulum membrane"/>
    <property type="evidence" value="ECO:0007669"/>
    <property type="project" value="UniProtKB-SubCell"/>
</dbReference>
<organism evidence="13 14">
    <name type="scientific">Aphanomyces euteiches</name>
    <dbReference type="NCBI Taxonomy" id="100861"/>
    <lineage>
        <taxon>Eukaryota</taxon>
        <taxon>Sar</taxon>
        <taxon>Stramenopiles</taxon>
        <taxon>Oomycota</taxon>
        <taxon>Saprolegniomycetes</taxon>
        <taxon>Saprolegniales</taxon>
        <taxon>Verrucalvaceae</taxon>
        <taxon>Aphanomyces</taxon>
    </lineage>
</organism>
<evidence type="ECO:0000256" key="10">
    <source>
        <dbReference type="ARBA" id="ARBA00049729"/>
    </source>
</evidence>
<feature type="transmembrane region" description="Helical" evidence="11">
    <location>
        <begin position="250"/>
        <end position="270"/>
    </location>
</feature>
<dbReference type="EC" id="3.4.26.1" evidence="10"/>
<name>A0A6G0X3H6_9STRA</name>
<dbReference type="PANTHER" id="PTHR13046:SF0">
    <property type="entry name" value="CAAX PRENYL PROTEASE 2"/>
    <property type="match status" value="1"/>
</dbReference>
<keyword evidence="5" id="KW-0378">Hydrolase</keyword>
<dbReference type="EMBL" id="VJMJ01000115">
    <property type="protein sequence ID" value="KAF0734337.1"/>
    <property type="molecule type" value="Genomic_DNA"/>
</dbReference>
<keyword evidence="14" id="KW-1185">Reference proteome</keyword>
<dbReference type="Proteomes" id="UP000481153">
    <property type="component" value="Unassembled WGS sequence"/>
</dbReference>
<feature type="transmembrane region" description="Helical" evidence="11">
    <location>
        <begin position="27"/>
        <end position="49"/>
    </location>
</feature>
<keyword evidence="3" id="KW-0645">Protease</keyword>